<evidence type="ECO:0000256" key="1">
    <source>
        <dbReference type="ARBA" id="ARBA00022574"/>
    </source>
</evidence>
<dbReference type="AlphaFoldDB" id="A0A8K0SXD2"/>
<dbReference type="OrthoDB" id="1930760at2759"/>
<dbReference type="InterPro" id="IPR015943">
    <property type="entry name" value="WD40/YVTN_repeat-like_dom_sf"/>
</dbReference>
<dbReference type="PANTHER" id="PTHR46042">
    <property type="entry name" value="DIPHTHINE METHYLTRANSFERASE"/>
    <property type="match status" value="1"/>
</dbReference>
<keyword evidence="6" id="KW-1185">Reference proteome</keyword>
<evidence type="ECO:0000313" key="5">
    <source>
        <dbReference type="EMBL" id="KAH7325107.1"/>
    </source>
</evidence>
<feature type="region of interest" description="Disordered" evidence="4">
    <location>
        <begin position="41"/>
        <end position="66"/>
    </location>
</feature>
<comment type="pathway">
    <text evidence="3">Protein modification.</text>
</comment>
<dbReference type="GO" id="GO:0005737">
    <property type="term" value="C:cytoplasm"/>
    <property type="evidence" value="ECO:0007669"/>
    <property type="project" value="TreeGrafter"/>
</dbReference>
<dbReference type="GO" id="GO:0017183">
    <property type="term" value="P:protein histidyl modification to diphthamide"/>
    <property type="evidence" value="ECO:0007669"/>
    <property type="project" value="TreeGrafter"/>
</dbReference>
<keyword evidence="1" id="KW-0853">WD repeat</keyword>
<dbReference type="SUPFAM" id="SSF50978">
    <property type="entry name" value="WD40 repeat-like"/>
    <property type="match status" value="1"/>
</dbReference>
<dbReference type="InterPro" id="IPR052415">
    <property type="entry name" value="Diphthine_MTase"/>
</dbReference>
<comment type="caution">
    <text evidence="5">The sequence shown here is derived from an EMBL/GenBank/DDBJ whole genome shotgun (WGS) entry which is preliminary data.</text>
</comment>
<dbReference type="Gene3D" id="2.130.10.10">
    <property type="entry name" value="YVTN repeat-like/Quinoprotein amine dehydrogenase"/>
    <property type="match status" value="1"/>
</dbReference>
<feature type="compositionally biased region" description="Polar residues" evidence="4">
    <location>
        <begin position="57"/>
        <end position="66"/>
    </location>
</feature>
<dbReference type="InterPro" id="IPR036322">
    <property type="entry name" value="WD40_repeat_dom_sf"/>
</dbReference>
<reference evidence="5" key="1">
    <citation type="journal article" date="2021" name="Nat. Commun.">
        <title>Genetic determinants of endophytism in the Arabidopsis root mycobiome.</title>
        <authorList>
            <person name="Mesny F."/>
            <person name="Miyauchi S."/>
            <person name="Thiergart T."/>
            <person name="Pickel B."/>
            <person name="Atanasova L."/>
            <person name="Karlsson M."/>
            <person name="Huettel B."/>
            <person name="Barry K.W."/>
            <person name="Haridas S."/>
            <person name="Chen C."/>
            <person name="Bauer D."/>
            <person name="Andreopoulos W."/>
            <person name="Pangilinan J."/>
            <person name="LaButti K."/>
            <person name="Riley R."/>
            <person name="Lipzen A."/>
            <person name="Clum A."/>
            <person name="Drula E."/>
            <person name="Henrissat B."/>
            <person name="Kohler A."/>
            <person name="Grigoriev I.V."/>
            <person name="Martin F.M."/>
            <person name="Hacquard S."/>
        </authorList>
    </citation>
    <scope>NUCLEOTIDE SEQUENCE</scope>
    <source>
        <strain evidence="5">MPI-CAGE-CH-0235</strain>
    </source>
</reference>
<dbReference type="PANTHER" id="PTHR46042:SF1">
    <property type="entry name" value="DIPHTHINE METHYLTRANSFERASE"/>
    <property type="match status" value="1"/>
</dbReference>
<evidence type="ECO:0000256" key="3">
    <source>
        <dbReference type="ARBA" id="ARBA00043952"/>
    </source>
</evidence>
<evidence type="ECO:0000256" key="4">
    <source>
        <dbReference type="SAM" id="MobiDB-lite"/>
    </source>
</evidence>
<dbReference type="GO" id="GO:0061685">
    <property type="term" value="F:diphthine methylesterase activity"/>
    <property type="evidence" value="ECO:0007669"/>
    <property type="project" value="TreeGrafter"/>
</dbReference>
<proteinExistence type="predicted"/>
<protein>
    <submittedName>
        <fullName evidence="5">Uncharacterized protein</fullName>
    </submittedName>
</protein>
<evidence type="ECO:0000256" key="2">
    <source>
        <dbReference type="ARBA" id="ARBA00022737"/>
    </source>
</evidence>
<organism evidence="5 6">
    <name type="scientific">Stachybotrys elegans</name>
    <dbReference type="NCBI Taxonomy" id="80388"/>
    <lineage>
        <taxon>Eukaryota</taxon>
        <taxon>Fungi</taxon>
        <taxon>Dikarya</taxon>
        <taxon>Ascomycota</taxon>
        <taxon>Pezizomycotina</taxon>
        <taxon>Sordariomycetes</taxon>
        <taxon>Hypocreomycetidae</taxon>
        <taxon>Hypocreales</taxon>
        <taxon>Stachybotryaceae</taxon>
        <taxon>Stachybotrys</taxon>
    </lineage>
</organism>
<accession>A0A8K0SXD2</accession>
<dbReference type="EMBL" id="JAGPNK010000003">
    <property type="protein sequence ID" value="KAH7325107.1"/>
    <property type="molecule type" value="Genomic_DNA"/>
</dbReference>
<dbReference type="Proteomes" id="UP000813444">
    <property type="component" value="Unassembled WGS sequence"/>
</dbReference>
<keyword evidence="2" id="KW-0677">Repeat</keyword>
<gene>
    <name evidence="5" type="ORF">B0I35DRAFT_476298</name>
</gene>
<evidence type="ECO:0000313" key="6">
    <source>
        <dbReference type="Proteomes" id="UP000813444"/>
    </source>
</evidence>
<sequence>MDGNSISSRVALTLDLPPSCIQFCPAYPDHFVVGTYNLEKEEATQDPGADQSDDQETSNTSKKPQSRNGSLLVFMIHDDTLNLVQTVVQPSAILDIRFHPSPDHGDLLAAASSTGSLALFRLDPTKDAISPLKHIATSRCDDLPSDVLFLQCNWHPTIANLIAVTTSTGLGRVLTLDSQWMINNASELDVQNDLEAWCIAFSPSTRWNESDAPVSVYCGGDDSILRYASYTWHLDESNPTIEMLHGPVVIRGQHEAGVTAILPLPFLVAGGGRAVVTGSYDEHIRVFLIHDLQTSYGAKRLQLVADEGLGGGVWRLDLIECRASDDGSVKVHVLASCMHAGARAVEIVGDRDGQWSCRVLGRFEEHKSMNYGSDFARPVLGGRVRCVSTSFYDKLLCLWDCEL</sequence>
<name>A0A8K0SXD2_9HYPO</name>